<dbReference type="Pfam" id="PF00296">
    <property type="entry name" value="Bac_luciferase"/>
    <property type="match status" value="1"/>
</dbReference>
<evidence type="ECO:0000259" key="1">
    <source>
        <dbReference type="Pfam" id="PF00296"/>
    </source>
</evidence>
<name>A0ABT0K2X8_9ACTN</name>
<dbReference type="InterPro" id="IPR036661">
    <property type="entry name" value="Luciferase-like_sf"/>
</dbReference>
<dbReference type="InterPro" id="IPR050766">
    <property type="entry name" value="Bact_Lucif_Oxidored"/>
</dbReference>
<dbReference type="PANTHER" id="PTHR30137:SF6">
    <property type="entry name" value="LUCIFERASE-LIKE MONOOXYGENASE"/>
    <property type="match status" value="1"/>
</dbReference>
<evidence type="ECO:0000313" key="3">
    <source>
        <dbReference type="Proteomes" id="UP001201873"/>
    </source>
</evidence>
<feature type="domain" description="Luciferase-like" evidence="1">
    <location>
        <begin position="6"/>
        <end position="77"/>
    </location>
</feature>
<gene>
    <name evidence="2" type="ORF">MXD59_20585</name>
</gene>
<dbReference type="InterPro" id="IPR011251">
    <property type="entry name" value="Luciferase-like_dom"/>
</dbReference>
<organism evidence="2 3">
    <name type="scientific">Frankia umida</name>
    <dbReference type="NCBI Taxonomy" id="573489"/>
    <lineage>
        <taxon>Bacteria</taxon>
        <taxon>Bacillati</taxon>
        <taxon>Actinomycetota</taxon>
        <taxon>Actinomycetes</taxon>
        <taxon>Frankiales</taxon>
        <taxon>Frankiaceae</taxon>
        <taxon>Frankia</taxon>
    </lineage>
</organism>
<dbReference type="SUPFAM" id="SSF51679">
    <property type="entry name" value="Bacterial luciferase-like"/>
    <property type="match status" value="1"/>
</dbReference>
<dbReference type="EMBL" id="JALKFT010000027">
    <property type="protein sequence ID" value="MCK9878135.1"/>
    <property type="molecule type" value="Genomic_DNA"/>
</dbReference>
<dbReference type="PANTHER" id="PTHR30137">
    <property type="entry name" value="LUCIFERASE-LIKE MONOOXYGENASE"/>
    <property type="match status" value="1"/>
</dbReference>
<proteinExistence type="predicted"/>
<dbReference type="Gene3D" id="3.20.20.30">
    <property type="entry name" value="Luciferase-like domain"/>
    <property type="match status" value="1"/>
</dbReference>
<protein>
    <submittedName>
        <fullName evidence="2">LLM class flavin-dependent oxidoreductase</fullName>
    </submittedName>
</protein>
<accession>A0ABT0K2X8</accession>
<dbReference type="Proteomes" id="UP001201873">
    <property type="component" value="Unassembled WGS sequence"/>
</dbReference>
<comment type="caution">
    <text evidence="2">The sequence shown here is derived from an EMBL/GenBank/DDBJ whole genome shotgun (WGS) entry which is preliminary data.</text>
</comment>
<reference evidence="2 3" key="1">
    <citation type="submission" date="2022-04" db="EMBL/GenBank/DDBJ databases">
        <title>Genome diversity in the genus Frankia.</title>
        <authorList>
            <person name="Carlos-Shanley C."/>
            <person name="Hahn D."/>
        </authorList>
    </citation>
    <scope>NUCLEOTIDE SEQUENCE [LARGE SCALE GENOMIC DNA]</scope>
    <source>
        <strain evidence="2 3">Ag45/Mut15</strain>
    </source>
</reference>
<sequence length="81" mass="8425">MLFGGGLPSPWTFLAHAAALTRRIRLATAITLLPLEDPVRLAEDVSDVDTLSGGRVEIGVGSGAGEQEYAVFGRDVAADVS</sequence>
<evidence type="ECO:0000313" key="2">
    <source>
        <dbReference type="EMBL" id="MCK9878135.1"/>
    </source>
</evidence>
<keyword evidence="3" id="KW-1185">Reference proteome</keyword>